<feature type="region of interest" description="Disordered" evidence="1">
    <location>
        <begin position="1"/>
        <end position="65"/>
    </location>
</feature>
<proteinExistence type="predicted"/>
<gene>
    <name evidence="2" type="ORF">C2G38_2288705</name>
</gene>
<reference evidence="2 3" key="1">
    <citation type="submission" date="2018-06" db="EMBL/GenBank/DDBJ databases">
        <title>Comparative genomics reveals the genomic features of Rhizophagus irregularis, R. cerebriforme, R. diaphanum and Gigaspora rosea, and their symbiotic lifestyle signature.</title>
        <authorList>
            <person name="Morin E."/>
            <person name="San Clemente H."/>
            <person name="Chen E.C.H."/>
            <person name="De La Providencia I."/>
            <person name="Hainaut M."/>
            <person name="Kuo A."/>
            <person name="Kohler A."/>
            <person name="Murat C."/>
            <person name="Tang N."/>
            <person name="Roy S."/>
            <person name="Loubradou J."/>
            <person name="Henrissat B."/>
            <person name="Grigoriev I.V."/>
            <person name="Corradi N."/>
            <person name="Roux C."/>
            <person name="Martin F.M."/>
        </authorList>
    </citation>
    <scope>NUCLEOTIDE SEQUENCE [LARGE SCALE GENOMIC DNA]</scope>
    <source>
        <strain evidence="2 3">DAOM 194757</strain>
    </source>
</reference>
<comment type="caution">
    <text evidence="2">The sequence shown here is derived from an EMBL/GenBank/DDBJ whole genome shotgun (WGS) entry which is preliminary data.</text>
</comment>
<evidence type="ECO:0000256" key="1">
    <source>
        <dbReference type="SAM" id="MobiDB-lite"/>
    </source>
</evidence>
<feature type="region of interest" description="Disordered" evidence="1">
    <location>
        <begin position="126"/>
        <end position="151"/>
    </location>
</feature>
<sequence>MASNEPMVIEEQLSTQPEQEQCKRRKHEAESIDADMQETNTQINKEKHGNQDTNSFEQNSRSAETPKILEITSSHQQKVNKEYNQTDPHQMDGDQSRIGDPQIQIKEVPDQMMIDDQKDEYTQPLSYSEIVKNDEPKRRTGQPSRGLSEDDKTWMETATGQLAELNTDEFDEEKWHYGKILEAFVNEKIMQEFVAYKLTHRTTKHKIPTAIELKFKYRDKSFFRTFARNAKFKPAHQMEFEKIYDQAVANYKGKHSITVTNREIRDQINKKVRQKTAINFLTNYKMTKQPQEIVKILEYCKGFMKVESDLTGDKLWTIANLAIQDTLKALPADPEGISEEIREYLPFNLPIKGRYKLRVRLAILRKIYTFTELPETYFIPLEQLPEDPKDLNSDTQGMFPIKDRRDLKKVLGYKQKLEETYKWEGKLPDKYFNLPERKKPLPIVPQILSARFREMFPIDLTRTNMSIKDISDKLREEYHFKFIPNDFFVQRPRLPTDTSRIRTKTKYTYPIQDIEEAKSFIKEIRNFYSYTLPIPRHIMEVNPTNKPTLPENIEEIKEYNITTPITTARQLVETVRLLRQTYYFHRIPEEWIEITNKKGTQDIAEEEVMEIDRLEVPKSLEEMQKILDEIETDCDRIKIPITEQEEVRTTLEELKLIFDIQKAPDYLFQLKPLPEATWDIIP</sequence>
<dbReference type="Proteomes" id="UP000266673">
    <property type="component" value="Unassembled WGS sequence"/>
</dbReference>
<accession>A0A397U2D1</accession>
<evidence type="ECO:0000313" key="2">
    <source>
        <dbReference type="EMBL" id="RIB03197.1"/>
    </source>
</evidence>
<dbReference type="EMBL" id="QKWP01002480">
    <property type="protein sequence ID" value="RIB03197.1"/>
    <property type="molecule type" value="Genomic_DNA"/>
</dbReference>
<dbReference type="AlphaFoldDB" id="A0A397U2D1"/>
<protein>
    <submittedName>
        <fullName evidence="2">Uncharacterized protein</fullName>
    </submittedName>
</protein>
<dbReference type="OrthoDB" id="2448732at2759"/>
<feature type="compositionally biased region" description="Polar residues" evidence="1">
    <location>
        <begin position="51"/>
        <end position="63"/>
    </location>
</feature>
<keyword evidence="3" id="KW-1185">Reference proteome</keyword>
<organism evidence="2 3">
    <name type="scientific">Gigaspora rosea</name>
    <dbReference type="NCBI Taxonomy" id="44941"/>
    <lineage>
        <taxon>Eukaryota</taxon>
        <taxon>Fungi</taxon>
        <taxon>Fungi incertae sedis</taxon>
        <taxon>Mucoromycota</taxon>
        <taxon>Glomeromycotina</taxon>
        <taxon>Glomeromycetes</taxon>
        <taxon>Diversisporales</taxon>
        <taxon>Gigasporaceae</taxon>
        <taxon>Gigaspora</taxon>
    </lineage>
</organism>
<name>A0A397U2D1_9GLOM</name>
<evidence type="ECO:0000313" key="3">
    <source>
        <dbReference type="Proteomes" id="UP000266673"/>
    </source>
</evidence>